<organism evidence="2">
    <name type="scientific">Gaeumannomyces tritici (strain R3-111a-1)</name>
    <name type="common">Wheat and barley take-all root rot fungus</name>
    <name type="synonym">Gaeumannomyces graminis var. tritici</name>
    <dbReference type="NCBI Taxonomy" id="644352"/>
    <lineage>
        <taxon>Eukaryota</taxon>
        <taxon>Fungi</taxon>
        <taxon>Dikarya</taxon>
        <taxon>Ascomycota</taxon>
        <taxon>Pezizomycotina</taxon>
        <taxon>Sordariomycetes</taxon>
        <taxon>Sordariomycetidae</taxon>
        <taxon>Magnaporthales</taxon>
        <taxon>Magnaporthaceae</taxon>
        <taxon>Gaeumannomyces</taxon>
    </lineage>
</organism>
<accession>J3PCE5</accession>
<keyword evidence="4" id="KW-1185">Reference proteome</keyword>
<name>J3PCE5_GAET3</name>
<dbReference type="HOGENOM" id="CLU_839504_0_0_1"/>
<protein>
    <submittedName>
        <fullName evidence="2 3">Uncharacterized protein</fullName>
    </submittedName>
</protein>
<gene>
    <name evidence="3" type="primary">20351626</name>
    <name evidence="2" type="ORF">GGTG_11168</name>
</gene>
<evidence type="ECO:0000256" key="1">
    <source>
        <dbReference type="SAM" id="MobiDB-lite"/>
    </source>
</evidence>
<dbReference type="AlphaFoldDB" id="J3PCE5"/>
<dbReference type="Proteomes" id="UP000006039">
    <property type="component" value="Unassembled WGS sequence"/>
</dbReference>
<proteinExistence type="predicted"/>
<dbReference type="EnsemblFungi" id="EJT71915">
    <property type="protein sequence ID" value="EJT71915"/>
    <property type="gene ID" value="GGTG_11168"/>
</dbReference>
<dbReference type="GeneID" id="20351626"/>
<reference evidence="4" key="1">
    <citation type="submission" date="2010-07" db="EMBL/GenBank/DDBJ databases">
        <title>The genome sequence of Gaeumannomyces graminis var. tritici strain R3-111a-1.</title>
        <authorList>
            <consortium name="The Broad Institute Genome Sequencing Platform"/>
            <person name="Ma L.-J."/>
            <person name="Dead R."/>
            <person name="Young S."/>
            <person name="Zeng Q."/>
            <person name="Koehrsen M."/>
            <person name="Alvarado L."/>
            <person name="Berlin A."/>
            <person name="Chapman S.B."/>
            <person name="Chen Z."/>
            <person name="Freedman E."/>
            <person name="Gellesch M."/>
            <person name="Goldberg J."/>
            <person name="Griggs A."/>
            <person name="Gujja S."/>
            <person name="Heilman E.R."/>
            <person name="Heiman D."/>
            <person name="Hepburn T."/>
            <person name="Howarth C."/>
            <person name="Jen D."/>
            <person name="Larson L."/>
            <person name="Mehta T."/>
            <person name="Neiman D."/>
            <person name="Pearson M."/>
            <person name="Roberts A."/>
            <person name="Saif S."/>
            <person name="Shea T."/>
            <person name="Shenoy N."/>
            <person name="Sisk P."/>
            <person name="Stolte C."/>
            <person name="Sykes S."/>
            <person name="Walk T."/>
            <person name="White J."/>
            <person name="Yandava C."/>
            <person name="Haas B."/>
            <person name="Nusbaum C."/>
            <person name="Birren B."/>
        </authorList>
    </citation>
    <scope>NUCLEOTIDE SEQUENCE [LARGE SCALE GENOMIC DNA]</scope>
    <source>
        <strain evidence="4">R3-111a-1</strain>
    </source>
</reference>
<evidence type="ECO:0000313" key="4">
    <source>
        <dbReference type="Proteomes" id="UP000006039"/>
    </source>
</evidence>
<dbReference type="RefSeq" id="XP_009227312.1">
    <property type="nucleotide sequence ID" value="XM_009229048.1"/>
</dbReference>
<feature type="region of interest" description="Disordered" evidence="1">
    <location>
        <begin position="251"/>
        <end position="278"/>
    </location>
</feature>
<dbReference type="EMBL" id="GL385400">
    <property type="protein sequence ID" value="EJT71915.1"/>
    <property type="molecule type" value="Genomic_DNA"/>
</dbReference>
<evidence type="ECO:0000313" key="3">
    <source>
        <dbReference type="EnsemblFungi" id="EJT71915"/>
    </source>
</evidence>
<feature type="region of interest" description="Disordered" evidence="1">
    <location>
        <begin position="19"/>
        <end position="48"/>
    </location>
</feature>
<evidence type="ECO:0000313" key="2">
    <source>
        <dbReference type="EMBL" id="EJT71915.1"/>
    </source>
</evidence>
<reference evidence="2" key="2">
    <citation type="submission" date="2010-07" db="EMBL/GenBank/DDBJ databases">
        <authorList>
            <consortium name="The Broad Institute Genome Sequencing Platform"/>
            <consortium name="Broad Institute Genome Sequencing Center for Infectious Disease"/>
            <person name="Ma L.-J."/>
            <person name="Dead R."/>
            <person name="Young S."/>
            <person name="Zeng Q."/>
            <person name="Koehrsen M."/>
            <person name="Alvarado L."/>
            <person name="Berlin A."/>
            <person name="Chapman S.B."/>
            <person name="Chen Z."/>
            <person name="Freedman E."/>
            <person name="Gellesch M."/>
            <person name="Goldberg J."/>
            <person name="Griggs A."/>
            <person name="Gujja S."/>
            <person name="Heilman E.R."/>
            <person name="Heiman D."/>
            <person name="Hepburn T."/>
            <person name="Howarth C."/>
            <person name="Jen D."/>
            <person name="Larson L."/>
            <person name="Mehta T."/>
            <person name="Neiman D."/>
            <person name="Pearson M."/>
            <person name="Roberts A."/>
            <person name="Saif S."/>
            <person name="Shea T."/>
            <person name="Shenoy N."/>
            <person name="Sisk P."/>
            <person name="Stolte C."/>
            <person name="Sykes S."/>
            <person name="Walk T."/>
            <person name="White J."/>
            <person name="Yandava C."/>
            <person name="Haas B."/>
            <person name="Nusbaum C."/>
            <person name="Birren B."/>
        </authorList>
    </citation>
    <scope>NUCLEOTIDE SEQUENCE</scope>
    <source>
        <strain evidence="2">R3-111a-1</strain>
    </source>
</reference>
<reference evidence="3" key="4">
    <citation type="journal article" date="2015" name="G3 (Bethesda)">
        <title>Genome sequences of three phytopathogenic species of the Magnaporthaceae family of fungi.</title>
        <authorList>
            <person name="Okagaki L.H."/>
            <person name="Nunes C.C."/>
            <person name="Sailsbery J."/>
            <person name="Clay B."/>
            <person name="Brown D."/>
            <person name="John T."/>
            <person name="Oh Y."/>
            <person name="Young N."/>
            <person name="Fitzgerald M."/>
            <person name="Haas B.J."/>
            <person name="Zeng Q."/>
            <person name="Young S."/>
            <person name="Adiconis X."/>
            <person name="Fan L."/>
            <person name="Levin J.Z."/>
            <person name="Mitchell T.K."/>
            <person name="Okubara P.A."/>
            <person name="Farman M.L."/>
            <person name="Kohn L.M."/>
            <person name="Birren B."/>
            <person name="Ma L.-J."/>
            <person name="Dean R.A."/>
        </authorList>
    </citation>
    <scope>NUCLEOTIDE SEQUENCE</scope>
    <source>
        <strain evidence="3">R3-111a-1</strain>
    </source>
</reference>
<feature type="compositionally biased region" description="Gly residues" evidence="1">
    <location>
        <begin position="24"/>
        <end position="34"/>
    </location>
</feature>
<dbReference type="VEuPathDB" id="FungiDB:GGTG_11168"/>
<sequence length="331" mass="35725">MPSIYSPLVAVPTRYHLSDEGTQIRGGGGGGGGLAQPKKKKKRYAQKGSSKMSTRPLCAGLGTASFAFGKHCACLSINQTAQVQARAPLSQKRHGFTTSMCLSWGAGTGGCGNVFRVALDLFVPGDGLMPFFFSPRLPFLFFFFLSIPRIAGFDVVSLRTRLFFSSLFSPLSFVLRASMPAVLYSGHTLRQCSLPPRSSSQSGRRATQLGVLGLQASAPPIRPPAYTARMGWMAAAVAWPLSGRANRRGYRPPAAHDLSSPVKRTRALQPPLKPPKLEGQQRRRALYWVPGWCKTSISYIYALANAPDYEPRGTGYGPLCGRGGSILLAKI</sequence>
<reference evidence="3" key="5">
    <citation type="submission" date="2018-04" db="UniProtKB">
        <authorList>
            <consortium name="EnsemblFungi"/>
        </authorList>
    </citation>
    <scope>IDENTIFICATION</scope>
    <source>
        <strain evidence="3">R3-111a-1</strain>
    </source>
</reference>
<reference evidence="2" key="3">
    <citation type="submission" date="2010-09" db="EMBL/GenBank/DDBJ databases">
        <title>Annotation of Gaeumannomyces graminis var. tritici R3-111a-1.</title>
        <authorList>
            <consortium name="The Broad Institute Genome Sequencing Platform"/>
            <person name="Ma L.-J."/>
            <person name="Dead R."/>
            <person name="Young S.K."/>
            <person name="Zeng Q."/>
            <person name="Gargeya S."/>
            <person name="Fitzgerald M."/>
            <person name="Haas B."/>
            <person name="Abouelleil A."/>
            <person name="Alvarado L."/>
            <person name="Arachchi H.M."/>
            <person name="Berlin A."/>
            <person name="Brown A."/>
            <person name="Chapman S.B."/>
            <person name="Chen Z."/>
            <person name="Dunbar C."/>
            <person name="Freedman E."/>
            <person name="Gearin G."/>
            <person name="Gellesch M."/>
            <person name="Goldberg J."/>
            <person name="Griggs A."/>
            <person name="Gujja S."/>
            <person name="Heiman D."/>
            <person name="Howarth C."/>
            <person name="Larson L."/>
            <person name="Lui A."/>
            <person name="MacDonald P.J.P."/>
            <person name="Mehta T."/>
            <person name="Montmayeur A."/>
            <person name="Murphy C."/>
            <person name="Neiman D."/>
            <person name="Pearson M."/>
            <person name="Priest M."/>
            <person name="Roberts A."/>
            <person name="Saif S."/>
            <person name="Shea T."/>
            <person name="Shenoy N."/>
            <person name="Sisk P."/>
            <person name="Stolte C."/>
            <person name="Sykes S."/>
            <person name="Yandava C."/>
            <person name="Wortman J."/>
            <person name="Nusbaum C."/>
            <person name="Birren B."/>
        </authorList>
    </citation>
    <scope>NUCLEOTIDE SEQUENCE</scope>
    <source>
        <strain evidence="2">R3-111a-1</strain>
    </source>
</reference>